<feature type="compositionally biased region" description="Basic and acidic residues" evidence="1">
    <location>
        <begin position="226"/>
        <end position="244"/>
    </location>
</feature>
<feature type="signal peptide" evidence="2">
    <location>
        <begin position="1"/>
        <end position="30"/>
    </location>
</feature>
<accession>A0ABX6NI93</accession>
<protein>
    <submittedName>
        <fullName evidence="3">Sel1 repeat family protein</fullName>
    </submittedName>
</protein>
<sequence length="244" mass="27241">MRMHRPLARSLFRLMLAATALLALSAPTHAETDAYSEGLAAFEQGDYAETLTIIEPLARDGDAKAQALLAVMYDNGLGVSQSQEEAARWYGFAAAQGDAYSQHMLGRMYHLGRGVPQDDELSARWMQKAAEQGNIQSQRSLGAFYHEGIGVEQNQEAAFHWFEQAAWQGDTESQLFVGLAYARGDGVHRDPIQAYMWLSVAEANGQESAKKWKEQEAQEMNPKQLEAAKKHAAEWRRKGPEHFQ</sequence>
<keyword evidence="4" id="KW-1185">Reference proteome</keyword>
<feature type="region of interest" description="Disordered" evidence="1">
    <location>
        <begin position="207"/>
        <end position="244"/>
    </location>
</feature>
<organism evidence="3 4">
    <name type="scientific">Oceanidesulfovibrio marinus</name>
    <dbReference type="NCBI Taxonomy" id="370038"/>
    <lineage>
        <taxon>Bacteria</taxon>
        <taxon>Pseudomonadati</taxon>
        <taxon>Thermodesulfobacteriota</taxon>
        <taxon>Desulfovibrionia</taxon>
        <taxon>Desulfovibrionales</taxon>
        <taxon>Desulfovibrionaceae</taxon>
        <taxon>Oceanidesulfovibrio</taxon>
    </lineage>
</organism>
<name>A0ABX6NI93_9BACT</name>
<dbReference type="Pfam" id="PF08238">
    <property type="entry name" value="Sel1"/>
    <property type="match status" value="4"/>
</dbReference>
<dbReference type="EMBL" id="CP039543">
    <property type="protein sequence ID" value="QJT10309.1"/>
    <property type="molecule type" value="Genomic_DNA"/>
</dbReference>
<feature type="chain" id="PRO_5046523162" evidence="2">
    <location>
        <begin position="31"/>
        <end position="244"/>
    </location>
</feature>
<keyword evidence="2" id="KW-0732">Signal</keyword>
<gene>
    <name evidence="3" type="ORF">E8L03_15830</name>
</gene>
<evidence type="ECO:0000256" key="2">
    <source>
        <dbReference type="SAM" id="SignalP"/>
    </source>
</evidence>
<dbReference type="Proteomes" id="UP000503251">
    <property type="component" value="Chromosome"/>
</dbReference>
<dbReference type="InterPro" id="IPR006597">
    <property type="entry name" value="Sel1-like"/>
</dbReference>
<evidence type="ECO:0000313" key="4">
    <source>
        <dbReference type="Proteomes" id="UP000503251"/>
    </source>
</evidence>
<evidence type="ECO:0000313" key="3">
    <source>
        <dbReference type="EMBL" id="QJT10309.1"/>
    </source>
</evidence>
<dbReference type="SMART" id="SM00671">
    <property type="entry name" value="SEL1"/>
    <property type="match status" value="4"/>
</dbReference>
<dbReference type="SUPFAM" id="SSF81901">
    <property type="entry name" value="HCP-like"/>
    <property type="match status" value="1"/>
</dbReference>
<proteinExistence type="predicted"/>
<reference evidence="3 4" key="1">
    <citation type="submission" date="2019-04" db="EMBL/GenBank/DDBJ databases">
        <title>Isolation and culture of sulfate reducing bacteria from the cold seep of the South China Sea.</title>
        <authorList>
            <person name="Sun C."/>
            <person name="Liu R."/>
        </authorList>
    </citation>
    <scope>NUCLEOTIDE SEQUENCE [LARGE SCALE GENOMIC DNA]</scope>
    <source>
        <strain evidence="3 4">CS1</strain>
    </source>
</reference>
<dbReference type="InterPro" id="IPR011990">
    <property type="entry name" value="TPR-like_helical_dom_sf"/>
</dbReference>
<dbReference type="PANTHER" id="PTHR11102">
    <property type="entry name" value="SEL-1-LIKE PROTEIN"/>
    <property type="match status" value="1"/>
</dbReference>
<dbReference type="PANTHER" id="PTHR11102:SF160">
    <property type="entry name" value="ERAD-ASSOCIATED E3 UBIQUITIN-PROTEIN LIGASE COMPONENT HRD3"/>
    <property type="match status" value="1"/>
</dbReference>
<evidence type="ECO:0000256" key="1">
    <source>
        <dbReference type="SAM" id="MobiDB-lite"/>
    </source>
</evidence>
<dbReference type="InterPro" id="IPR050767">
    <property type="entry name" value="Sel1_AlgK"/>
</dbReference>
<dbReference type="Gene3D" id="1.25.40.10">
    <property type="entry name" value="Tetratricopeptide repeat domain"/>
    <property type="match status" value="2"/>
</dbReference>